<sequence length="150" mass="17103">MNEHIPILRRWRRISSCYDRDTNTILSGKVSDETGVVTGSKATESDERGNRIAGREIGYHGHGPYMRLSNAHYSKKERIKEIVTISPGYGSTNVSARKREMKCHKEMIEKSITNELTTDRTSWSSYANAYVDDEAVDNIWKRYLTAGQTV</sequence>
<accession>A0A2H3CNQ8</accession>
<dbReference type="EMBL" id="KZ293754">
    <property type="protein sequence ID" value="PBK80038.1"/>
    <property type="molecule type" value="Genomic_DNA"/>
</dbReference>
<dbReference type="AlphaFoldDB" id="A0A2H3CNQ8"/>
<evidence type="ECO:0000313" key="1">
    <source>
        <dbReference type="EMBL" id="PBK80038.1"/>
    </source>
</evidence>
<protein>
    <submittedName>
        <fullName evidence="1">Uncharacterized protein</fullName>
    </submittedName>
</protein>
<gene>
    <name evidence="1" type="ORF">ARMGADRAFT_1069179</name>
</gene>
<proteinExistence type="predicted"/>
<dbReference type="InParanoid" id="A0A2H3CNQ8"/>
<organism evidence="1 2">
    <name type="scientific">Armillaria gallica</name>
    <name type="common">Bulbous honey fungus</name>
    <name type="synonym">Armillaria bulbosa</name>
    <dbReference type="NCBI Taxonomy" id="47427"/>
    <lineage>
        <taxon>Eukaryota</taxon>
        <taxon>Fungi</taxon>
        <taxon>Dikarya</taxon>
        <taxon>Basidiomycota</taxon>
        <taxon>Agaricomycotina</taxon>
        <taxon>Agaricomycetes</taxon>
        <taxon>Agaricomycetidae</taxon>
        <taxon>Agaricales</taxon>
        <taxon>Marasmiineae</taxon>
        <taxon>Physalacriaceae</taxon>
        <taxon>Armillaria</taxon>
    </lineage>
</organism>
<evidence type="ECO:0000313" key="2">
    <source>
        <dbReference type="Proteomes" id="UP000217790"/>
    </source>
</evidence>
<reference evidence="2" key="1">
    <citation type="journal article" date="2017" name="Nat. Ecol. Evol.">
        <title>Genome expansion and lineage-specific genetic innovations in the forest pathogenic fungi Armillaria.</title>
        <authorList>
            <person name="Sipos G."/>
            <person name="Prasanna A.N."/>
            <person name="Walter M.C."/>
            <person name="O'Connor E."/>
            <person name="Balint B."/>
            <person name="Krizsan K."/>
            <person name="Kiss B."/>
            <person name="Hess J."/>
            <person name="Varga T."/>
            <person name="Slot J."/>
            <person name="Riley R."/>
            <person name="Boka B."/>
            <person name="Rigling D."/>
            <person name="Barry K."/>
            <person name="Lee J."/>
            <person name="Mihaltcheva S."/>
            <person name="LaButti K."/>
            <person name="Lipzen A."/>
            <person name="Waldron R."/>
            <person name="Moloney N.M."/>
            <person name="Sperisen C."/>
            <person name="Kredics L."/>
            <person name="Vagvoelgyi C."/>
            <person name="Patrignani A."/>
            <person name="Fitzpatrick D."/>
            <person name="Nagy I."/>
            <person name="Doyle S."/>
            <person name="Anderson J.B."/>
            <person name="Grigoriev I.V."/>
            <person name="Gueldener U."/>
            <person name="Muensterkoetter M."/>
            <person name="Nagy L.G."/>
        </authorList>
    </citation>
    <scope>NUCLEOTIDE SEQUENCE [LARGE SCALE GENOMIC DNA]</scope>
    <source>
        <strain evidence="2">Ar21-2</strain>
    </source>
</reference>
<dbReference type="Proteomes" id="UP000217790">
    <property type="component" value="Unassembled WGS sequence"/>
</dbReference>
<name>A0A2H3CNQ8_ARMGA</name>
<keyword evidence="2" id="KW-1185">Reference proteome</keyword>